<feature type="compositionally biased region" description="Basic and acidic residues" evidence="1">
    <location>
        <begin position="1"/>
        <end position="31"/>
    </location>
</feature>
<accession>A0A7S2TVP2</accession>
<organism evidence="2">
    <name type="scientific">Lotharella oceanica</name>
    <dbReference type="NCBI Taxonomy" id="641309"/>
    <lineage>
        <taxon>Eukaryota</taxon>
        <taxon>Sar</taxon>
        <taxon>Rhizaria</taxon>
        <taxon>Cercozoa</taxon>
        <taxon>Chlorarachniophyceae</taxon>
        <taxon>Lotharella</taxon>
    </lineage>
</organism>
<dbReference type="AlphaFoldDB" id="A0A7S2TVP2"/>
<protein>
    <submittedName>
        <fullName evidence="2">Uncharacterized protein</fullName>
    </submittedName>
</protein>
<feature type="compositionally biased region" description="Polar residues" evidence="1">
    <location>
        <begin position="54"/>
        <end position="65"/>
    </location>
</feature>
<reference evidence="2" key="1">
    <citation type="submission" date="2021-01" db="EMBL/GenBank/DDBJ databases">
        <authorList>
            <person name="Corre E."/>
            <person name="Pelletier E."/>
            <person name="Niang G."/>
            <person name="Scheremetjew M."/>
            <person name="Finn R."/>
            <person name="Kale V."/>
            <person name="Holt S."/>
            <person name="Cochrane G."/>
            <person name="Meng A."/>
            <person name="Brown T."/>
            <person name="Cohen L."/>
        </authorList>
    </citation>
    <scope>NUCLEOTIDE SEQUENCE</scope>
    <source>
        <strain evidence="2">CCMP622</strain>
    </source>
</reference>
<name>A0A7S2TVP2_9EUKA</name>
<evidence type="ECO:0000313" key="2">
    <source>
        <dbReference type="EMBL" id="CAD9771037.1"/>
    </source>
</evidence>
<gene>
    <name evidence="2" type="ORF">LSP00402_LOCUS15026</name>
</gene>
<feature type="region of interest" description="Disordered" evidence="1">
    <location>
        <begin position="131"/>
        <end position="163"/>
    </location>
</feature>
<evidence type="ECO:0000256" key="1">
    <source>
        <dbReference type="SAM" id="MobiDB-lite"/>
    </source>
</evidence>
<dbReference type="EMBL" id="HBHP01024195">
    <property type="protein sequence ID" value="CAD9771037.1"/>
    <property type="molecule type" value="Transcribed_RNA"/>
</dbReference>
<proteinExistence type="predicted"/>
<sequence length="163" mass="18404">MLQFVPERDWNNDHSRGRIHMSEKSKDETPKEATPISRSEAVEMKTPTKLKPQKSPTACTTPVQSSPDYFQLKPFTILSFMQDLNKNKSQTSSPLPAAEAVVLSSVIKQSRDTLHQKSSFSAATMLRVRSGASAENVSMKSDRIRHHSSESDSSRCQKRQRRK</sequence>
<feature type="region of interest" description="Disordered" evidence="1">
    <location>
        <begin position="1"/>
        <end position="65"/>
    </location>
</feature>